<dbReference type="PANTHER" id="PTHR10145:SF6">
    <property type="entry name" value="TRANSCRIPTION ELONGATION FACTOR SPT6"/>
    <property type="match status" value="1"/>
</dbReference>
<gene>
    <name evidence="13" type="primary">ABSGL_11767.1 scaffold 12322</name>
</gene>
<dbReference type="GO" id="GO:0003677">
    <property type="term" value="F:DNA binding"/>
    <property type="evidence" value="ECO:0007669"/>
    <property type="project" value="InterPro"/>
</dbReference>
<dbReference type="Pfam" id="PF14633">
    <property type="entry name" value="SH2_2"/>
    <property type="match status" value="1"/>
</dbReference>
<dbReference type="PIRSF" id="PIRSF036947">
    <property type="entry name" value="Spt6"/>
    <property type="match status" value="1"/>
</dbReference>
<dbReference type="Gene3D" id="1.10.3500.10">
    <property type="entry name" value="Tex N-terminal region-like"/>
    <property type="match status" value="1"/>
</dbReference>
<dbReference type="Pfam" id="PF14639">
    <property type="entry name" value="YqgF"/>
    <property type="match status" value="1"/>
</dbReference>
<dbReference type="STRING" id="4829.A0A168R0M2"/>
<organism evidence="13">
    <name type="scientific">Absidia glauca</name>
    <name type="common">Pin mould</name>
    <dbReference type="NCBI Taxonomy" id="4829"/>
    <lineage>
        <taxon>Eukaryota</taxon>
        <taxon>Fungi</taxon>
        <taxon>Fungi incertae sedis</taxon>
        <taxon>Mucoromycota</taxon>
        <taxon>Mucoromycotina</taxon>
        <taxon>Mucoromycetes</taxon>
        <taxon>Mucorales</taxon>
        <taxon>Cunninghamellaceae</taxon>
        <taxon>Absidia</taxon>
    </lineage>
</organism>
<feature type="compositionally biased region" description="Acidic residues" evidence="10">
    <location>
        <begin position="1"/>
        <end position="10"/>
    </location>
</feature>
<dbReference type="InterPro" id="IPR055179">
    <property type="entry name" value="Tex-like_central_region"/>
</dbReference>
<dbReference type="Pfam" id="PF14641">
    <property type="entry name" value="HTH_44"/>
    <property type="match status" value="1"/>
</dbReference>
<dbReference type="Gene3D" id="3.30.505.10">
    <property type="entry name" value="SH2 domain"/>
    <property type="match status" value="2"/>
</dbReference>
<dbReference type="InterPro" id="IPR012337">
    <property type="entry name" value="RNaseH-like_sf"/>
</dbReference>
<dbReference type="FunFam" id="3.30.505.10:FF:000056">
    <property type="entry name" value="Transcription elongation factor Spt6"/>
    <property type="match status" value="1"/>
</dbReference>
<dbReference type="Pfam" id="PF14632">
    <property type="entry name" value="SPT6_acidic"/>
    <property type="match status" value="1"/>
</dbReference>
<dbReference type="InterPro" id="IPR012340">
    <property type="entry name" value="NA-bd_OB-fold"/>
</dbReference>
<dbReference type="InterPro" id="IPR023323">
    <property type="entry name" value="Tex-like_dom_sf"/>
</dbReference>
<dbReference type="Gene3D" id="1.10.150.850">
    <property type="entry name" value="Spt6, helix-hairpin-helix domain"/>
    <property type="match status" value="1"/>
</dbReference>
<accession>A0A168R0M2</accession>
<dbReference type="PROSITE" id="PS50001">
    <property type="entry name" value="SH2"/>
    <property type="match status" value="1"/>
</dbReference>
<dbReference type="PROSITE" id="PS50126">
    <property type="entry name" value="S1"/>
    <property type="match status" value="1"/>
</dbReference>
<dbReference type="Pfam" id="PF21710">
    <property type="entry name" value="Spt6_S1"/>
    <property type="match status" value="1"/>
</dbReference>
<dbReference type="Proteomes" id="UP000078561">
    <property type="component" value="Unassembled WGS sequence"/>
</dbReference>
<evidence type="ECO:0000313" key="13">
    <source>
        <dbReference type="EMBL" id="SAM05892.1"/>
    </source>
</evidence>
<comment type="subcellular location">
    <subcellularLocation>
        <location evidence="2">Chromosome</location>
    </subcellularLocation>
    <subcellularLocation>
        <location evidence="1 8">Nucleus</location>
    </subcellularLocation>
</comment>
<dbReference type="SUPFAM" id="SSF50249">
    <property type="entry name" value="Nucleic acid-binding proteins"/>
    <property type="match status" value="1"/>
</dbReference>
<dbReference type="CDD" id="cd00164">
    <property type="entry name" value="S1_like"/>
    <property type="match status" value="1"/>
</dbReference>
<dbReference type="GO" id="GO:0042393">
    <property type="term" value="F:histone binding"/>
    <property type="evidence" value="ECO:0007669"/>
    <property type="project" value="TreeGrafter"/>
</dbReference>
<evidence type="ECO:0000256" key="8">
    <source>
        <dbReference type="PIRNR" id="PIRNR036947"/>
    </source>
</evidence>
<dbReference type="InterPro" id="IPR042066">
    <property type="entry name" value="Spt6_death-like"/>
</dbReference>
<evidence type="ECO:0000256" key="10">
    <source>
        <dbReference type="SAM" id="MobiDB-lite"/>
    </source>
</evidence>
<evidence type="ECO:0000256" key="5">
    <source>
        <dbReference type="ARBA" id="ARBA00022999"/>
    </source>
</evidence>
<keyword evidence="5 9" id="KW-0727">SH2 domain</keyword>
<proteinExistence type="inferred from homology"/>
<dbReference type="Gene3D" id="3.30.420.140">
    <property type="entry name" value="YqgF/RNase H-like domain"/>
    <property type="match status" value="1"/>
</dbReference>
<dbReference type="InterPro" id="IPR035420">
    <property type="entry name" value="Spt6_SH2"/>
</dbReference>
<dbReference type="InterPro" id="IPR032706">
    <property type="entry name" value="Spt6_HHH"/>
</dbReference>
<dbReference type="SMART" id="SM00316">
    <property type="entry name" value="S1"/>
    <property type="match status" value="1"/>
</dbReference>
<feature type="region of interest" description="Disordered" evidence="10">
    <location>
        <begin position="1"/>
        <end position="181"/>
    </location>
</feature>
<evidence type="ECO:0000256" key="9">
    <source>
        <dbReference type="PROSITE-ProRule" id="PRU00191"/>
    </source>
</evidence>
<dbReference type="GO" id="GO:0034728">
    <property type="term" value="P:nucleosome organization"/>
    <property type="evidence" value="ECO:0007669"/>
    <property type="project" value="TreeGrafter"/>
</dbReference>
<protein>
    <recommendedName>
        <fullName evidence="8">Transcription elongation factor Spt6</fullName>
    </recommendedName>
</protein>
<keyword evidence="7 8" id="KW-0539">Nucleus</keyword>
<evidence type="ECO:0000256" key="2">
    <source>
        <dbReference type="ARBA" id="ARBA00004286"/>
    </source>
</evidence>
<dbReference type="InterPro" id="IPR028083">
    <property type="entry name" value="Spt6_acidic_N_dom"/>
</dbReference>
<dbReference type="SUPFAM" id="SSF53098">
    <property type="entry name" value="Ribonuclease H-like"/>
    <property type="match status" value="1"/>
</dbReference>
<dbReference type="CDD" id="cd09918">
    <property type="entry name" value="SH2_Nterm_SPT6_like"/>
    <property type="match status" value="1"/>
</dbReference>
<evidence type="ECO:0000256" key="7">
    <source>
        <dbReference type="ARBA" id="ARBA00023242"/>
    </source>
</evidence>
<name>A0A168R0M2_ABSGL</name>
<feature type="region of interest" description="Disordered" evidence="10">
    <location>
        <begin position="1379"/>
        <end position="1476"/>
    </location>
</feature>
<keyword evidence="6 8" id="KW-0804">Transcription</keyword>
<dbReference type="Gene3D" id="1.10.10.650">
    <property type="entry name" value="RuvA domain 2-like"/>
    <property type="match status" value="1"/>
</dbReference>
<evidence type="ECO:0000256" key="3">
    <source>
        <dbReference type="ARBA" id="ARBA00009253"/>
    </source>
</evidence>
<dbReference type="CDD" id="cd09928">
    <property type="entry name" value="SH2_Cterm_SPT6_like"/>
    <property type="match status" value="1"/>
</dbReference>
<dbReference type="InterPro" id="IPR023319">
    <property type="entry name" value="Tex-like_HTH_dom_sf"/>
</dbReference>
<dbReference type="Pfam" id="PF14635">
    <property type="entry name" value="HHH_7"/>
    <property type="match status" value="1"/>
</dbReference>
<evidence type="ECO:0000256" key="4">
    <source>
        <dbReference type="ARBA" id="ARBA00022454"/>
    </source>
</evidence>
<dbReference type="GO" id="GO:0008023">
    <property type="term" value="C:transcription elongation factor complex"/>
    <property type="evidence" value="ECO:0007669"/>
    <property type="project" value="TreeGrafter"/>
</dbReference>
<evidence type="ECO:0000259" key="12">
    <source>
        <dbReference type="PROSITE" id="PS50126"/>
    </source>
</evidence>
<dbReference type="SUPFAM" id="SSF158832">
    <property type="entry name" value="Tex N-terminal region-like"/>
    <property type="match status" value="1"/>
</dbReference>
<dbReference type="SUPFAM" id="SSF55550">
    <property type="entry name" value="SH2 domain"/>
    <property type="match status" value="1"/>
</dbReference>
<dbReference type="InterPro" id="IPR035019">
    <property type="entry name" value="Spt6_SH2_N"/>
</dbReference>
<dbReference type="InterPro" id="IPR028231">
    <property type="entry name" value="Spt6_YqgF"/>
</dbReference>
<sequence>MSLQDSDDETSLYQQQQQRRQQQLSRHDEDNSDDEGEELGYGHQDDEDDDDEDDDDDDEELEEEDEEEARKVADGFIVDDEDEEPDADTKVAVRRKKKRRIEDYDEELDEEDLELLEENTGVKVARSSGPQLKRLKRGREETEHTASSRSSGGVENIFSDEEEDTNQQATTGGHLYDEGEETQYQEPIYRRRDAYDDMGDFIADEDEDDLDQVMNERRFGQRNDGAAAGYYDDRGHAQPGKGIMDMLPEGISEDVLMDMYDIFGDGGDYEYALYAEDQIDMENEQREPQLADIFEPSELAERMLTEEDDKIRNIDVPERLQMRYEGLSKKFVESTTEEIQQEGTWVAKQLANLRGLDPVPEKFQIAVTHVVSFFARELLEVPHIKDHRRDFFTEINKVTGATTEILTEDDLWEIYDLDFKYHSFMERKKTLHDFLAKYNIDDAYVRDNEAKVEKMEEVNDVLDYVNLKFSSAINLVQSQNKGTRRPLSKSLYDTMKETRVVAVLPQFGITAKEFGANYFERNRRHFPEDCMVDPIVEGEANVDDTFTEANKVLRAARTILAQEMAYDPVVRKAIRRDWEQRAVVVAKPTDKGFTAIDDLHHLHRFKYLRHKPINTFENGEFLELLKGESDGLLSVEITLADYDSWVATISEYYLSDGYSETVERWNAQRTEVLEQSLKEYLVPLMDKYIREKYRVESQECICKQASKNLLAKINVGPYRGPESDRNRNNLPRVLTVSHGNGDPKSPTMAVMLNQRGKVFDQLQVPNLRDGRYISELDQFIRSRRPQVVGVAGYNAETRRLVKHLQGTISEINQTRESGVGAIDLVVVDDEAARLYKNSRRAQDEFPEFPEVMRYCIALARRLQNPLFEYTGLGRDLLAIRFHPYQNLVSDDLLLFYLERALITVVNDLGVDINAAIQSPYIAASLQYGELDARSSLVLHKLTATNTFINCASYLRIRDMDGADILDDTRIHPQDYELARKMAGDALEIDEDEMDDYDSKVAIVTRVIKEYPEKLNDLILDDYAVVLRQQYNAPKRQILEHIKLELQGPYHDRRQRYSRPSMEETFSMVTGETRDTLREGFVIPTKVVALRGRIANCILDSGLEGVIYVDNVSDDHVMNVGDVLTVGQTLNCKVLRIDREKFMVELSAKASDTKPQADIELRRAPVDQYYDSIGEKNLREKKKQQRQRKERSSRVINHPLFRSFNHSEAETYLQTRQPGDLVIRPSSRGNTHMAITWKVAEDVYQHIDVAEEKPNPYSAPTHLSIGPLKFEDLDELIVTYVEAIAQKVDDLMAHPKFQVGGPQALNDYLDSTTRANPKMSAYGFCLSEKAGYFDLGFKLNQKATLSKWVVKVLPDGYRLRDTSYPNVDDLINGFKRLQASSARKRKGMQQQQQQQQHQQQHHHQQQQSHPHHHHHQQPQPHMHHMHHPQHPPPHMHHQEVPPHHFQPAAYPPYPVYPPQPQPPHHHHYQQPQPRHHH</sequence>
<dbReference type="GO" id="GO:0140673">
    <property type="term" value="P:transcription elongation-coupled chromatin remodeling"/>
    <property type="evidence" value="ECO:0007669"/>
    <property type="project" value="InterPro"/>
</dbReference>
<dbReference type="InterPro" id="IPR035018">
    <property type="entry name" value="Spt6_SH2_C"/>
</dbReference>
<dbReference type="Pfam" id="PF22706">
    <property type="entry name" value="Tex_central_region"/>
    <property type="match status" value="1"/>
</dbReference>
<dbReference type="InterPro" id="IPR028088">
    <property type="entry name" value="Spt6_HTH_DNA-bd_dom"/>
</dbReference>
<dbReference type="InterPro" id="IPR036860">
    <property type="entry name" value="SH2_dom_sf"/>
</dbReference>
<dbReference type="InterPro" id="IPR017072">
    <property type="entry name" value="TF_Spt6"/>
</dbReference>
<evidence type="ECO:0000313" key="14">
    <source>
        <dbReference type="Proteomes" id="UP000078561"/>
    </source>
</evidence>
<evidence type="ECO:0000259" key="11">
    <source>
        <dbReference type="PROSITE" id="PS50001"/>
    </source>
</evidence>
<dbReference type="GO" id="GO:0005694">
    <property type="term" value="C:chromosome"/>
    <property type="evidence" value="ECO:0007669"/>
    <property type="project" value="UniProtKB-SubCell"/>
</dbReference>
<dbReference type="FunFam" id="1.10.10.2740:FF:000002">
    <property type="entry name" value="Transcription elongation factor Spt6"/>
    <property type="match status" value="1"/>
</dbReference>
<feature type="compositionally biased region" description="Pro residues" evidence="10">
    <location>
        <begin position="1448"/>
        <end position="1461"/>
    </location>
</feature>
<dbReference type="OrthoDB" id="995477at2759"/>
<dbReference type="InterPro" id="IPR000980">
    <property type="entry name" value="SH2"/>
</dbReference>
<feature type="compositionally biased region" description="Low complexity" evidence="10">
    <location>
        <begin position="14"/>
        <end position="23"/>
    </location>
</feature>
<comment type="similarity">
    <text evidence="3 8">Belongs to the SPT6 family.</text>
</comment>
<feature type="compositionally biased region" description="Basic residues" evidence="10">
    <location>
        <begin position="1462"/>
        <end position="1476"/>
    </location>
</feature>
<reference evidence="13" key="1">
    <citation type="submission" date="2016-04" db="EMBL/GenBank/DDBJ databases">
        <authorList>
            <person name="Evans L.H."/>
            <person name="Alamgir A."/>
            <person name="Owens N."/>
            <person name="Weber N.D."/>
            <person name="Virtaneva K."/>
            <person name="Barbian K."/>
            <person name="Babar A."/>
            <person name="Rosenke K."/>
        </authorList>
    </citation>
    <scope>NUCLEOTIDE SEQUENCE [LARGE SCALE GENOMIC DNA]</scope>
    <source>
        <strain evidence="13">CBS 101.48</strain>
    </source>
</reference>
<dbReference type="OMA" id="GYFYLCF"/>
<dbReference type="Gene3D" id="1.10.10.2740">
    <property type="entry name" value="Spt6, Death-like domain"/>
    <property type="match status" value="1"/>
</dbReference>
<feature type="compositionally biased region" description="Acidic residues" evidence="10">
    <location>
        <begin position="45"/>
        <end position="67"/>
    </location>
</feature>
<dbReference type="EMBL" id="LT554476">
    <property type="protein sequence ID" value="SAM05892.1"/>
    <property type="molecule type" value="Genomic_DNA"/>
</dbReference>
<dbReference type="PANTHER" id="PTHR10145">
    <property type="entry name" value="TRANSCRIPTION ELONGATION FACTOR SPT6"/>
    <property type="match status" value="1"/>
</dbReference>
<evidence type="ECO:0000256" key="6">
    <source>
        <dbReference type="ARBA" id="ARBA00023163"/>
    </source>
</evidence>
<comment type="function">
    <text evidence="8">Plays a role in maintenance of chromatin structure during RNA polymerase II transcription elongation thereby repressing transcription initiation from cryptic promoters. Mediates the reassembly of nucleosomes onto the promoters of at least a selected set of genes during repression; the nucleosome reassembly is essential for transcriptional repression.</text>
</comment>
<feature type="compositionally biased region" description="Acidic residues" evidence="10">
    <location>
        <begin position="77"/>
        <end position="86"/>
    </location>
</feature>
<dbReference type="InterPro" id="IPR049540">
    <property type="entry name" value="Spt6-like_S1"/>
</dbReference>
<feature type="domain" description="S1 motif" evidence="12">
    <location>
        <begin position="1079"/>
        <end position="1148"/>
    </location>
</feature>
<feature type="compositionally biased region" description="Acidic residues" evidence="10">
    <location>
        <begin position="103"/>
        <end position="117"/>
    </location>
</feature>
<dbReference type="FunCoup" id="A0A168R0M2">
    <property type="interactions" value="1049"/>
</dbReference>
<feature type="compositionally biased region" description="Basic residues" evidence="10">
    <location>
        <begin position="1398"/>
        <end position="1434"/>
    </location>
</feature>
<dbReference type="InParanoid" id="A0A168R0M2"/>
<evidence type="ECO:0000256" key="1">
    <source>
        <dbReference type="ARBA" id="ARBA00004123"/>
    </source>
</evidence>
<keyword evidence="14" id="KW-1185">Reference proteome</keyword>
<dbReference type="Gene3D" id="2.40.50.140">
    <property type="entry name" value="Nucleic acid-binding proteins"/>
    <property type="match status" value="1"/>
</dbReference>
<feature type="domain" description="SH2" evidence="11">
    <location>
        <begin position="1198"/>
        <end position="1295"/>
    </location>
</feature>
<dbReference type="InterPro" id="IPR003029">
    <property type="entry name" value="S1_domain"/>
</dbReference>
<dbReference type="GO" id="GO:0031491">
    <property type="term" value="F:nucleosome binding"/>
    <property type="evidence" value="ECO:0007669"/>
    <property type="project" value="TreeGrafter"/>
</dbReference>
<keyword evidence="4" id="KW-0158">Chromosome</keyword>
<dbReference type="InterPro" id="IPR037027">
    <property type="entry name" value="YqgF/RNaseH-like_dom_sf"/>
</dbReference>
<feature type="compositionally biased region" description="Low complexity" evidence="10">
    <location>
        <begin position="1387"/>
        <end position="1397"/>
    </location>
</feature>